<organism evidence="1 2">
    <name type="scientific">Candidatus Pullilachnospira stercoravium</name>
    <dbReference type="NCBI Taxonomy" id="2840913"/>
    <lineage>
        <taxon>Bacteria</taxon>
        <taxon>Bacillati</taxon>
        <taxon>Bacillota</taxon>
        <taxon>Clostridia</taxon>
        <taxon>Lachnospirales</taxon>
        <taxon>Lachnospiraceae</taxon>
        <taxon>Lachnospiraceae incertae sedis</taxon>
        <taxon>Candidatus Pullilachnospira</taxon>
    </lineage>
</organism>
<dbReference type="InterPro" id="IPR006439">
    <property type="entry name" value="HAD-SF_hydro_IA"/>
</dbReference>
<dbReference type="EMBL" id="DVON01000250">
    <property type="protein sequence ID" value="HIV13812.1"/>
    <property type="molecule type" value="Genomic_DNA"/>
</dbReference>
<reference evidence="1" key="1">
    <citation type="submission" date="2020-10" db="EMBL/GenBank/DDBJ databases">
        <authorList>
            <person name="Gilroy R."/>
        </authorList>
    </citation>
    <scope>NUCLEOTIDE SEQUENCE</scope>
    <source>
        <strain evidence="1">ChiBcec2-4451</strain>
    </source>
</reference>
<dbReference type="CDD" id="cd02603">
    <property type="entry name" value="HAD_sEH-N_like"/>
    <property type="match status" value="1"/>
</dbReference>
<dbReference type="Gene3D" id="3.40.50.1000">
    <property type="entry name" value="HAD superfamily/HAD-like"/>
    <property type="match status" value="1"/>
</dbReference>
<dbReference type="InterPro" id="IPR023198">
    <property type="entry name" value="PGP-like_dom2"/>
</dbReference>
<dbReference type="NCBIfam" id="TIGR01509">
    <property type="entry name" value="HAD-SF-IA-v3"/>
    <property type="match status" value="1"/>
</dbReference>
<sequence length="201" mass="23171">MIKNIIFDVGNVLMDYDSEAYMIRLGFDADTRAAIQAAMFGNPLWNETDRGVMTDEELEEGFVKNAPSKYEDAVRLAYRRASETISLLPYAVDWVKSLKERGYHLYVLSNYSRKIYEETKDQMKFLPYIDYAVFSYQCRLIKPDPAIYRHLLNTCGLDPRETVFIDDRPENVAAAEGEGIHGIVFSSKEQAQNDLEKLLEK</sequence>
<dbReference type="Pfam" id="PF00702">
    <property type="entry name" value="Hydrolase"/>
    <property type="match status" value="1"/>
</dbReference>
<dbReference type="PANTHER" id="PTHR43611:SF3">
    <property type="entry name" value="FLAVIN MONONUCLEOTIDE HYDROLASE 1, CHLOROPLATIC"/>
    <property type="match status" value="1"/>
</dbReference>
<dbReference type="SUPFAM" id="SSF56784">
    <property type="entry name" value="HAD-like"/>
    <property type="match status" value="1"/>
</dbReference>
<proteinExistence type="predicted"/>
<dbReference type="Proteomes" id="UP000886723">
    <property type="component" value="Unassembled WGS sequence"/>
</dbReference>
<dbReference type="SFLD" id="SFLDG01129">
    <property type="entry name" value="C1.5:_HAD__Beta-PGM__Phosphata"/>
    <property type="match status" value="1"/>
</dbReference>
<reference evidence="1" key="2">
    <citation type="journal article" date="2021" name="PeerJ">
        <title>Extensive microbial diversity within the chicken gut microbiome revealed by metagenomics and culture.</title>
        <authorList>
            <person name="Gilroy R."/>
            <person name="Ravi A."/>
            <person name="Getino M."/>
            <person name="Pursley I."/>
            <person name="Horton D.L."/>
            <person name="Alikhan N.F."/>
            <person name="Baker D."/>
            <person name="Gharbi K."/>
            <person name="Hall N."/>
            <person name="Watson M."/>
            <person name="Adriaenssens E.M."/>
            <person name="Foster-Nyarko E."/>
            <person name="Jarju S."/>
            <person name="Secka A."/>
            <person name="Antonio M."/>
            <person name="Oren A."/>
            <person name="Chaudhuri R.R."/>
            <person name="La Ragione R."/>
            <person name="Hildebrand F."/>
            <person name="Pallen M.J."/>
        </authorList>
    </citation>
    <scope>NUCLEOTIDE SEQUENCE</scope>
    <source>
        <strain evidence="1">ChiBcec2-4451</strain>
    </source>
</reference>
<gene>
    <name evidence="1" type="ORF">IAA63_11830</name>
</gene>
<comment type="caution">
    <text evidence="1">The sequence shown here is derived from an EMBL/GenBank/DDBJ whole genome shotgun (WGS) entry which is preliminary data.</text>
</comment>
<name>A0A9D1T6X3_9FIRM</name>
<dbReference type="SFLD" id="SFLDS00003">
    <property type="entry name" value="Haloacid_Dehalogenase"/>
    <property type="match status" value="1"/>
</dbReference>
<dbReference type="PRINTS" id="PR00413">
    <property type="entry name" value="HADHALOGNASE"/>
</dbReference>
<dbReference type="InterPro" id="IPR036412">
    <property type="entry name" value="HAD-like_sf"/>
</dbReference>
<evidence type="ECO:0000313" key="2">
    <source>
        <dbReference type="Proteomes" id="UP000886723"/>
    </source>
</evidence>
<dbReference type="InterPro" id="IPR023214">
    <property type="entry name" value="HAD_sf"/>
</dbReference>
<protein>
    <submittedName>
        <fullName evidence="1">HAD family phosphatase</fullName>
    </submittedName>
</protein>
<evidence type="ECO:0000313" key="1">
    <source>
        <dbReference type="EMBL" id="HIV13812.1"/>
    </source>
</evidence>
<dbReference type="AlphaFoldDB" id="A0A9D1T6X3"/>
<dbReference type="PANTHER" id="PTHR43611">
    <property type="entry name" value="ALPHA-D-GLUCOSE 1-PHOSPHATE PHOSPHATASE"/>
    <property type="match status" value="1"/>
</dbReference>
<dbReference type="Gene3D" id="1.10.150.240">
    <property type="entry name" value="Putative phosphatase, domain 2"/>
    <property type="match status" value="1"/>
</dbReference>
<accession>A0A9D1T6X3</accession>